<organism evidence="1 2">
    <name type="scientific">Pistacia integerrima</name>
    <dbReference type="NCBI Taxonomy" id="434235"/>
    <lineage>
        <taxon>Eukaryota</taxon>
        <taxon>Viridiplantae</taxon>
        <taxon>Streptophyta</taxon>
        <taxon>Embryophyta</taxon>
        <taxon>Tracheophyta</taxon>
        <taxon>Spermatophyta</taxon>
        <taxon>Magnoliopsida</taxon>
        <taxon>eudicotyledons</taxon>
        <taxon>Gunneridae</taxon>
        <taxon>Pentapetalae</taxon>
        <taxon>rosids</taxon>
        <taxon>malvids</taxon>
        <taxon>Sapindales</taxon>
        <taxon>Anacardiaceae</taxon>
        <taxon>Pistacia</taxon>
    </lineage>
</organism>
<accession>A0ACC0XMS5</accession>
<dbReference type="EMBL" id="CM047746">
    <property type="protein sequence ID" value="KAJ0020341.1"/>
    <property type="molecule type" value="Genomic_DNA"/>
</dbReference>
<gene>
    <name evidence="1" type="ORF">Pint_32668</name>
</gene>
<reference evidence="2" key="1">
    <citation type="journal article" date="2023" name="G3 (Bethesda)">
        <title>Genome assembly and association tests identify interacting loci associated with vigor, precocity, and sex in interspecific pistachio rootstocks.</title>
        <authorList>
            <person name="Palmer W."/>
            <person name="Jacygrad E."/>
            <person name="Sagayaradj S."/>
            <person name="Cavanaugh K."/>
            <person name="Han R."/>
            <person name="Bertier L."/>
            <person name="Beede B."/>
            <person name="Kafkas S."/>
            <person name="Golino D."/>
            <person name="Preece J."/>
            <person name="Michelmore R."/>
        </authorList>
    </citation>
    <scope>NUCLEOTIDE SEQUENCE [LARGE SCALE GENOMIC DNA]</scope>
</reference>
<keyword evidence="2" id="KW-1185">Reference proteome</keyword>
<comment type="caution">
    <text evidence="1">The sequence shown here is derived from an EMBL/GenBank/DDBJ whole genome shotgun (WGS) entry which is preliminary data.</text>
</comment>
<dbReference type="Proteomes" id="UP001163603">
    <property type="component" value="Chromosome 11"/>
</dbReference>
<evidence type="ECO:0000313" key="2">
    <source>
        <dbReference type="Proteomes" id="UP001163603"/>
    </source>
</evidence>
<name>A0ACC0XMS5_9ROSI</name>
<proteinExistence type="predicted"/>
<protein>
    <submittedName>
        <fullName evidence="1">Uncharacterized protein</fullName>
    </submittedName>
</protein>
<sequence length="193" mass="22086">MQGSHADAVSYVLNNTATTTTGSVRFNFEIVENYTKQTLASATDCIWTIFQQYNATDRKNVTNVTLFIDSMDGVAYAIDNESHVNVDYIGNYSGDMKREITGVLYHEMTQIWHLKANYAPSHWVQPGQGEWWDEGYDVTAKFLDHLNGLRNGVVAELNRKMRSEYSDNFFTELMGKTVDQLWLQYKAYYNGTG</sequence>
<evidence type="ECO:0000313" key="1">
    <source>
        <dbReference type="EMBL" id="KAJ0020341.1"/>
    </source>
</evidence>